<evidence type="ECO:0000313" key="3">
    <source>
        <dbReference type="Proteomes" id="UP000267606"/>
    </source>
</evidence>
<dbReference type="Proteomes" id="UP000267606">
    <property type="component" value="Unassembled WGS sequence"/>
</dbReference>
<reference evidence="2 3" key="2">
    <citation type="submission" date="2018-11" db="EMBL/GenBank/DDBJ databases">
        <authorList>
            <consortium name="Pathogen Informatics"/>
        </authorList>
    </citation>
    <scope>NUCLEOTIDE SEQUENCE [LARGE SCALE GENOMIC DNA]</scope>
</reference>
<gene>
    <name evidence="2" type="ORF">OFLC_LOCUS11043</name>
</gene>
<dbReference type="AlphaFoldDB" id="A0A183HU81"/>
<reference evidence="4" key="1">
    <citation type="submission" date="2016-06" db="UniProtKB">
        <authorList>
            <consortium name="WormBaseParasite"/>
        </authorList>
    </citation>
    <scope>IDENTIFICATION</scope>
</reference>
<name>A0A183HU81_9BILA</name>
<sequence>MEVEVSETNPVDNLIIKQHSERNTSDTGNGNNAEIAVLDVQYKGDNLQTQDSCESSKTGSNISDTKMSIGILEKHCNVPVLLDYLTNIFHTNDTDYDSDDKEISEFLSDMDNSKAFNDFGDLFEKYQEKSLEAMSVGIMIQPYHVEENICYDVSNARIYPDDMHELLDYSPMSELHQVLFHTELATFEKR</sequence>
<protein>
    <submittedName>
        <fullName evidence="4">DDE_Tnp_1_7 domain-containing protein</fullName>
    </submittedName>
</protein>
<feature type="compositionally biased region" description="Polar residues" evidence="1">
    <location>
        <begin position="1"/>
        <end position="11"/>
    </location>
</feature>
<dbReference type="STRING" id="387005.A0A183HU81"/>
<evidence type="ECO:0000256" key="1">
    <source>
        <dbReference type="SAM" id="MobiDB-lite"/>
    </source>
</evidence>
<accession>A0A183HU81</accession>
<dbReference type="EMBL" id="UZAJ01015423">
    <property type="protein sequence ID" value="VDO73352.1"/>
    <property type="molecule type" value="Genomic_DNA"/>
</dbReference>
<evidence type="ECO:0000313" key="4">
    <source>
        <dbReference type="WBParaSite" id="OFLC_0001104301-mRNA-1"/>
    </source>
</evidence>
<feature type="region of interest" description="Disordered" evidence="1">
    <location>
        <begin position="1"/>
        <end position="31"/>
    </location>
</feature>
<organism evidence="4">
    <name type="scientific">Onchocerca flexuosa</name>
    <dbReference type="NCBI Taxonomy" id="387005"/>
    <lineage>
        <taxon>Eukaryota</taxon>
        <taxon>Metazoa</taxon>
        <taxon>Ecdysozoa</taxon>
        <taxon>Nematoda</taxon>
        <taxon>Chromadorea</taxon>
        <taxon>Rhabditida</taxon>
        <taxon>Spirurina</taxon>
        <taxon>Spiruromorpha</taxon>
        <taxon>Filarioidea</taxon>
        <taxon>Onchocercidae</taxon>
        <taxon>Onchocerca</taxon>
    </lineage>
</organism>
<dbReference type="WBParaSite" id="OFLC_0001104301-mRNA-1">
    <property type="protein sequence ID" value="OFLC_0001104301-mRNA-1"/>
    <property type="gene ID" value="OFLC_0001104301"/>
</dbReference>
<evidence type="ECO:0000313" key="2">
    <source>
        <dbReference type="EMBL" id="VDO73352.1"/>
    </source>
</evidence>
<keyword evidence="3" id="KW-1185">Reference proteome</keyword>
<proteinExistence type="predicted"/>